<gene>
    <name evidence="3" type="ORF">ERS852490_01451</name>
</gene>
<sequence length="97" mass="10547">MSNEEKKVIEMEDTQVSEEATEITAVSESKGQKVRNFIKKNGKKLGIGVGAGLGMILCYALGKKSGHSDLEAMNDYVDGDYTVLDNDDSNDEAVEEN</sequence>
<name>A0A174YUK6_9FIRM</name>
<dbReference type="AlphaFoldDB" id="A0A174YUK6"/>
<evidence type="ECO:0000313" key="3">
    <source>
        <dbReference type="EMBL" id="CUQ77217.1"/>
    </source>
</evidence>
<feature type="compositionally biased region" description="Basic and acidic residues" evidence="1">
    <location>
        <begin position="1"/>
        <end position="10"/>
    </location>
</feature>
<feature type="region of interest" description="Disordered" evidence="1">
    <location>
        <begin position="1"/>
        <end position="23"/>
    </location>
</feature>
<evidence type="ECO:0000313" key="4">
    <source>
        <dbReference type="Proteomes" id="UP000095621"/>
    </source>
</evidence>
<dbReference type="EMBL" id="CZBU01000003">
    <property type="protein sequence ID" value="CUQ77217.1"/>
    <property type="molecule type" value="Genomic_DNA"/>
</dbReference>
<keyword evidence="2" id="KW-0812">Transmembrane</keyword>
<reference evidence="3 4" key="1">
    <citation type="submission" date="2015-09" db="EMBL/GenBank/DDBJ databases">
        <authorList>
            <consortium name="Pathogen Informatics"/>
        </authorList>
    </citation>
    <scope>NUCLEOTIDE SEQUENCE [LARGE SCALE GENOMIC DNA]</scope>
    <source>
        <strain evidence="3 4">2789STDY5834875</strain>
    </source>
</reference>
<keyword evidence="2" id="KW-0472">Membrane</keyword>
<protein>
    <submittedName>
        <fullName evidence="3">Uncharacterized protein</fullName>
    </submittedName>
</protein>
<dbReference type="Proteomes" id="UP000095621">
    <property type="component" value="Unassembled WGS sequence"/>
</dbReference>
<evidence type="ECO:0000256" key="2">
    <source>
        <dbReference type="SAM" id="Phobius"/>
    </source>
</evidence>
<organism evidence="3 4">
    <name type="scientific">Lachnospira eligens</name>
    <dbReference type="NCBI Taxonomy" id="39485"/>
    <lineage>
        <taxon>Bacteria</taxon>
        <taxon>Bacillati</taxon>
        <taxon>Bacillota</taxon>
        <taxon>Clostridia</taxon>
        <taxon>Lachnospirales</taxon>
        <taxon>Lachnospiraceae</taxon>
        <taxon>Lachnospira</taxon>
    </lineage>
</organism>
<dbReference type="RefSeq" id="WP_055215609.1">
    <property type="nucleotide sequence ID" value="NZ_CZBU01000003.1"/>
</dbReference>
<feature type="transmembrane region" description="Helical" evidence="2">
    <location>
        <begin position="45"/>
        <end position="62"/>
    </location>
</feature>
<proteinExistence type="predicted"/>
<accession>A0A174YUK6</accession>
<feature type="compositionally biased region" description="Acidic residues" evidence="1">
    <location>
        <begin position="11"/>
        <end position="21"/>
    </location>
</feature>
<evidence type="ECO:0000256" key="1">
    <source>
        <dbReference type="SAM" id="MobiDB-lite"/>
    </source>
</evidence>
<keyword evidence="2" id="KW-1133">Transmembrane helix</keyword>